<protein>
    <submittedName>
        <fullName evidence="3">DMT family transporter</fullName>
    </submittedName>
</protein>
<accession>A0ABD5DSX0</accession>
<dbReference type="InterPro" id="IPR037185">
    <property type="entry name" value="EmrE-like"/>
</dbReference>
<dbReference type="InterPro" id="IPR000620">
    <property type="entry name" value="EamA_dom"/>
</dbReference>
<feature type="non-terminal residue" evidence="3">
    <location>
        <position position="174"/>
    </location>
</feature>
<sequence>MQQGSMKLNISLIQLGALFAFISAFLFSSKAIFIKQAYSLTPSLDAITLMAIRMGIALPFFLVICWFCRHQNRNIKLIDFLYLLSVGLLGYYISSWLDFYGLMFITASLERIILFLYPTMTVLASSFILKQKLSSKTIFALVLSYGGTVIVMLQEQKTLPDQHNFWFGASLVFA</sequence>
<feature type="transmembrane region" description="Helical" evidence="1">
    <location>
        <begin position="46"/>
        <end position="68"/>
    </location>
</feature>
<evidence type="ECO:0000313" key="3">
    <source>
        <dbReference type="EMBL" id="MDR8433200.1"/>
    </source>
</evidence>
<dbReference type="Pfam" id="PF00892">
    <property type="entry name" value="EamA"/>
    <property type="match status" value="1"/>
</dbReference>
<evidence type="ECO:0000256" key="1">
    <source>
        <dbReference type="SAM" id="Phobius"/>
    </source>
</evidence>
<keyword evidence="1" id="KW-1133">Transmembrane helix</keyword>
<comment type="caution">
    <text evidence="3">The sequence shown here is derived from an EMBL/GenBank/DDBJ whole genome shotgun (WGS) entry which is preliminary data.</text>
</comment>
<evidence type="ECO:0000259" key="2">
    <source>
        <dbReference type="Pfam" id="PF00892"/>
    </source>
</evidence>
<keyword evidence="1" id="KW-0472">Membrane</keyword>
<organism evidence="3">
    <name type="scientific">Acinetobacter baumannii</name>
    <dbReference type="NCBI Taxonomy" id="470"/>
    <lineage>
        <taxon>Bacteria</taxon>
        <taxon>Pseudomonadati</taxon>
        <taxon>Pseudomonadota</taxon>
        <taxon>Gammaproteobacteria</taxon>
        <taxon>Moraxellales</taxon>
        <taxon>Moraxellaceae</taxon>
        <taxon>Acinetobacter</taxon>
        <taxon>Acinetobacter calcoaceticus/baumannii complex</taxon>
    </lineage>
</organism>
<dbReference type="PANTHER" id="PTHR22911:SF137">
    <property type="entry name" value="SOLUTE CARRIER FAMILY 35 MEMBER G2-RELATED"/>
    <property type="match status" value="1"/>
</dbReference>
<gene>
    <name evidence="3" type="ORF">FPK63_19350</name>
</gene>
<proteinExistence type="predicted"/>
<dbReference type="SUPFAM" id="SSF103481">
    <property type="entry name" value="Multidrug resistance efflux transporter EmrE"/>
    <property type="match status" value="1"/>
</dbReference>
<dbReference type="PANTHER" id="PTHR22911">
    <property type="entry name" value="ACYL-MALONYL CONDENSING ENZYME-RELATED"/>
    <property type="match status" value="1"/>
</dbReference>
<reference evidence="3" key="1">
    <citation type="submission" date="2019-07" db="EMBL/GenBank/DDBJ databases">
        <title>Biological characteristics of mucoid Acinetobacter baumannii from a general hospital in China.</title>
        <authorList>
            <person name="Hua X."/>
            <person name="Yu Y."/>
        </authorList>
    </citation>
    <scope>NUCLEOTIDE SEQUENCE</scope>
    <source>
        <strain evidence="3">N8</strain>
    </source>
</reference>
<name>A0ABD5DSX0_ACIBA</name>
<dbReference type="EMBL" id="VMAF01000128">
    <property type="protein sequence ID" value="MDR8433200.1"/>
    <property type="molecule type" value="Genomic_DNA"/>
</dbReference>
<feature type="transmembrane region" description="Helical" evidence="1">
    <location>
        <begin position="12"/>
        <end position="34"/>
    </location>
</feature>
<feature type="domain" description="EamA" evidence="2">
    <location>
        <begin position="15"/>
        <end position="152"/>
    </location>
</feature>
<dbReference type="AlphaFoldDB" id="A0ABD5DSX0"/>
<feature type="transmembrane region" description="Helical" evidence="1">
    <location>
        <begin position="75"/>
        <end position="93"/>
    </location>
</feature>
<keyword evidence="1" id="KW-0812">Transmembrane</keyword>